<accession>A0ABQ2MBZ1</accession>
<feature type="domain" description="Septum formation-related" evidence="1">
    <location>
        <begin position="84"/>
        <end position="187"/>
    </location>
</feature>
<name>A0ABQ2MBZ1_9MICC</name>
<organism evidence="2 3">
    <name type="scientific">Citricoccus zhacaiensis</name>
    <dbReference type="NCBI Taxonomy" id="489142"/>
    <lineage>
        <taxon>Bacteria</taxon>
        <taxon>Bacillati</taxon>
        <taxon>Actinomycetota</taxon>
        <taxon>Actinomycetes</taxon>
        <taxon>Micrococcales</taxon>
        <taxon>Micrococcaceae</taxon>
        <taxon>Citricoccus</taxon>
    </lineage>
</organism>
<sequence>MILWSSPLIAPAGMLPRRRPGLAPKALHMPLPRPARALVPAALLAAGLLTVSACSAVPEEVDEAARAFGVELNPDRKDANDLVAGECFIEPEADELIGVSTVDCGEEHDNEVLHVVAVPETVEYPGEDPELWWEHEQVCAGQVFEDYVDEVWEDSPDWDFYPLIPNEYSWESGDRSIHCVLYRMDGTSWTGSPSTGDAEPVNG</sequence>
<proteinExistence type="predicted"/>
<comment type="caution">
    <text evidence="2">The sequence shown here is derived from an EMBL/GenBank/DDBJ whole genome shotgun (WGS) entry which is preliminary data.</text>
</comment>
<gene>
    <name evidence="2" type="ORF">GCM10010977_30470</name>
</gene>
<keyword evidence="3" id="KW-1185">Reference proteome</keyword>
<dbReference type="Proteomes" id="UP000642509">
    <property type="component" value="Unassembled WGS sequence"/>
</dbReference>
<evidence type="ECO:0000259" key="1">
    <source>
        <dbReference type="Pfam" id="PF13845"/>
    </source>
</evidence>
<protein>
    <recommendedName>
        <fullName evidence="1">Septum formation-related domain-containing protein</fullName>
    </recommendedName>
</protein>
<reference evidence="3" key="1">
    <citation type="journal article" date="2019" name="Int. J. Syst. Evol. Microbiol.">
        <title>The Global Catalogue of Microorganisms (GCM) 10K type strain sequencing project: providing services to taxonomists for standard genome sequencing and annotation.</title>
        <authorList>
            <consortium name="The Broad Institute Genomics Platform"/>
            <consortium name="The Broad Institute Genome Sequencing Center for Infectious Disease"/>
            <person name="Wu L."/>
            <person name="Ma J."/>
        </authorList>
    </citation>
    <scope>NUCLEOTIDE SEQUENCE [LARGE SCALE GENOMIC DNA]</scope>
    <source>
        <strain evidence="3">CGMCC 1.7064</strain>
    </source>
</reference>
<evidence type="ECO:0000313" key="3">
    <source>
        <dbReference type="Proteomes" id="UP000642509"/>
    </source>
</evidence>
<dbReference type="EMBL" id="BMLQ01000011">
    <property type="protein sequence ID" value="GGO49182.1"/>
    <property type="molecule type" value="Genomic_DNA"/>
</dbReference>
<dbReference type="Pfam" id="PF13845">
    <property type="entry name" value="Septum_form"/>
    <property type="match status" value="1"/>
</dbReference>
<evidence type="ECO:0000313" key="2">
    <source>
        <dbReference type="EMBL" id="GGO49182.1"/>
    </source>
</evidence>
<dbReference type="InterPro" id="IPR026004">
    <property type="entry name" value="Septum_form"/>
</dbReference>